<comment type="caution">
    <text evidence="4">The sequence shown here is derived from an EMBL/GenBank/DDBJ whole genome shotgun (WGS) entry which is preliminary data.</text>
</comment>
<dbReference type="EMBL" id="JAZHOF010000004">
    <property type="protein sequence ID" value="MEJ8572318.1"/>
    <property type="molecule type" value="Genomic_DNA"/>
</dbReference>
<dbReference type="PANTHER" id="PTHR43854">
    <property type="entry name" value="INDOLEPYRUVATE OXIDOREDUCTASE SUBUNIT IORB"/>
    <property type="match status" value="1"/>
</dbReference>
<dbReference type="NCBIfam" id="NF006179">
    <property type="entry name" value="PRK08312.1"/>
    <property type="match status" value="1"/>
</dbReference>
<dbReference type="RefSeq" id="WP_340330005.1">
    <property type="nucleotide sequence ID" value="NZ_JAZHOF010000004.1"/>
</dbReference>
<accession>A0AAW9RPR5</accession>
<feature type="domain" description="DUF6537" evidence="3">
    <location>
        <begin position="267"/>
        <end position="482"/>
    </location>
</feature>
<evidence type="ECO:0000259" key="2">
    <source>
        <dbReference type="Pfam" id="PF01558"/>
    </source>
</evidence>
<sequence>MTMTETDPGAAAGLATDRDEVIKLAILAVGGQGGGVITDWIVDVAERNGWYAQATSVPGVAQRTGATIYYVEMVREDEAGGTPVLALMPSPGDVDIVLAAEMMEAGRAIQRGFVTPDRTTLIASTDRTLAVIEKIVPGSGIAESDPVADAALAASRRFLSADLDRLAKQNGSVISASLFGALAGARVLPFAPDTFEETIKAGGRGIEASLRAFRAGAEAIGNPAAAASLTRSDVRSGDKGVVGPEKERRAWGGLLERIEREFPAAARPMLRAGLEKVVDFQDVGYGGEYLDRLKAQYDRDSASGGVEKGFRFTVESAKYVANAMAYDDVVRVADLKTRASRFRRIETQMGVGDRNVMHVTEFMHPRIEEVCGTMPAGLGNFIVTRPGLRRTLDRLVNRGRHVRTDTIRWFLALYFVGGLRRIRRRSLRHRTETAHLEDWLSLANATIPEDYDLAVEVIRCRRLIKGYSDTHARGESKFDRVLSALPVLKGRDDAAEWLHRLIEAALKDEKGEMLDGALKTIRTL</sequence>
<feature type="domain" description="Pyruvate/ketoisovalerate oxidoreductase catalytic" evidence="2">
    <location>
        <begin position="30"/>
        <end position="218"/>
    </location>
</feature>
<dbReference type="InterPro" id="IPR046667">
    <property type="entry name" value="DUF6537"/>
</dbReference>
<dbReference type="Pfam" id="PF01558">
    <property type="entry name" value="POR"/>
    <property type="match status" value="1"/>
</dbReference>
<evidence type="ECO:0000256" key="1">
    <source>
        <dbReference type="ARBA" id="ARBA00023002"/>
    </source>
</evidence>
<dbReference type="PANTHER" id="PTHR43854:SF1">
    <property type="entry name" value="INDOLEPYRUVATE OXIDOREDUCTASE SUBUNIT IORB"/>
    <property type="match status" value="1"/>
</dbReference>
<evidence type="ECO:0000313" key="5">
    <source>
        <dbReference type="Proteomes" id="UP001378188"/>
    </source>
</evidence>
<reference evidence="4 5" key="1">
    <citation type="submission" date="2024-02" db="EMBL/GenBank/DDBJ databases">
        <title>Genome analysis and characterization of Microbaculum marinisediminis sp. nov., isolated from marine sediment.</title>
        <authorList>
            <person name="Du Z.-J."/>
            <person name="Ye Y.-Q."/>
            <person name="Zhang Z.-R."/>
            <person name="Yuan S.-M."/>
            <person name="Zhang X.-Y."/>
        </authorList>
    </citation>
    <scope>NUCLEOTIDE SEQUENCE [LARGE SCALE GENOMIC DNA]</scope>
    <source>
        <strain evidence="4 5">SDUM1044001</strain>
    </source>
</reference>
<dbReference type="GO" id="GO:0016903">
    <property type="term" value="F:oxidoreductase activity, acting on the aldehyde or oxo group of donors"/>
    <property type="evidence" value="ECO:0007669"/>
    <property type="project" value="InterPro"/>
</dbReference>
<organism evidence="4 5">
    <name type="scientific">Microbaculum marinum</name>
    <dbReference type="NCBI Taxonomy" id="1764581"/>
    <lineage>
        <taxon>Bacteria</taxon>
        <taxon>Pseudomonadati</taxon>
        <taxon>Pseudomonadota</taxon>
        <taxon>Alphaproteobacteria</taxon>
        <taxon>Hyphomicrobiales</taxon>
        <taxon>Tepidamorphaceae</taxon>
        <taxon>Microbaculum</taxon>
    </lineage>
</organism>
<gene>
    <name evidence="4" type="ORF">V3328_12585</name>
</gene>
<protein>
    <submittedName>
        <fullName evidence="4">Indolepyruvate oxidoreductase subunit beta family protein</fullName>
    </submittedName>
</protein>
<proteinExistence type="predicted"/>
<dbReference type="InterPro" id="IPR019752">
    <property type="entry name" value="Pyrv/ketoisovalerate_OxRed_cat"/>
</dbReference>
<dbReference type="InterPro" id="IPR002869">
    <property type="entry name" value="Pyrv_flavodox_OxRed_cen"/>
</dbReference>
<name>A0AAW9RPR5_9HYPH</name>
<keyword evidence="5" id="KW-1185">Reference proteome</keyword>
<dbReference type="SUPFAM" id="SSF53323">
    <property type="entry name" value="Pyruvate-ferredoxin oxidoreductase, PFOR, domain III"/>
    <property type="match status" value="1"/>
</dbReference>
<evidence type="ECO:0000313" key="4">
    <source>
        <dbReference type="EMBL" id="MEJ8572318.1"/>
    </source>
</evidence>
<evidence type="ECO:0000259" key="3">
    <source>
        <dbReference type="Pfam" id="PF20169"/>
    </source>
</evidence>
<dbReference type="Pfam" id="PF20169">
    <property type="entry name" value="DUF6537"/>
    <property type="match status" value="1"/>
</dbReference>
<keyword evidence="1" id="KW-0560">Oxidoreductase</keyword>
<dbReference type="Proteomes" id="UP001378188">
    <property type="component" value="Unassembled WGS sequence"/>
</dbReference>
<dbReference type="InterPro" id="IPR052198">
    <property type="entry name" value="IorB_Oxidoreductase"/>
</dbReference>
<dbReference type="AlphaFoldDB" id="A0AAW9RPR5"/>
<dbReference type="Gene3D" id="3.40.920.10">
    <property type="entry name" value="Pyruvate-ferredoxin oxidoreductase, PFOR, domain III"/>
    <property type="match status" value="1"/>
</dbReference>